<name>A0A0H2RXD2_9AGAM</name>
<evidence type="ECO:0000256" key="4">
    <source>
        <dbReference type="RuleBase" id="RU003345"/>
    </source>
</evidence>
<proteinExistence type="inferred from homology"/>
<evidence type="ECO:0000313" key="7">
    <source>
        <dbReference type="Proteomes" id="UP000053477"/>
    </source>
</evidence>
<dbReference type="Gene3D" id="3.40.605.10">
    <property type="entry name" value="Aldehyde Dehydrogenase, Chain A, domain 1"/>
    <property type="match status" value="1"/>
</dbReference>
<organism evidence="6 7">
    <name type="scientific">Schizopora paradoxa</name>
    <dbReference type="NCBI Taxonomy" id="27342"/>
    <lineage>
        <taxon>Eukaryota</taxon>
        <taxon>Fungi</taxon>
        <taxon>Dikarya</taxon>
        <taxon>Basidiomycota</taxon>
        <taxon>Agaricomycotina</taxon>
        <taxon>Agaricomycetes</taxon>
        <taxon>Hymenochaetales</taxon>
        <taxon>Schizoporaceae</taxon>
        <taxon>Schizopora</taxon>
    </lineage>
</organism>
<dbReference type="Proteomes" id="UP000053477">
    <property type="component" value="Unassembled WGS sequence"/>
</dbReference>
<dbReference type="GO" id="GO:0019413">
    <property type="term" value="P:acetate biosynthetic process"/>
    <property type="evidence" value="ECO:0007669"/>
    <property type="project" value="UniProtKB-ARBA"/>
</dbReference>
<dbReference type="OrthoDB" id="310895at2759"/>
<reference evidence="6 7" key="1">
    <citation type="submission" date="2015-04" db="EMBL/GenBank/DDBJ databases">
        <title>Complete genome sequence of Schizopora paradoxa KUC8140, a cosmopolitan wood degrader in East Asia.</title>
        <authorList>
            <consortium name="DOE Joint Genome Institute"/>
            <person name="Min B."/>
            <person name="Park H."/>
            <person name="Jang Y."/>
            <person name="Kim J.-J."/>
            <person name="Kim K.H."/>
            <person name="Pangilinan J."/>
            <person name="Lipzen A."/>
            <person name="Riley R."/>
            <person name="Grigoriev I.V."/>
            <person name="Spatafora J.W."/>
            <person name="Choi I.-G."/>
        </authorList>
    </citation>
    <scope>NUCLEOTIDE SEQUENCE [LARGE SCALE GENOMIC DNA]</scope>
    <source>
        <strain evidence="6 7">KUC8140</strain>
    </source>
</reference>
<dbReference type="InterPro" id="IPR029510">
    <property type="entry name" value="Ald_DH_CS_GLU"/>
</dbReference>
<dbReference type="GO" id="GO:0004030">
    <property type="term" value="F:aldehyde dehydrogenase [NAD(P)+] activity"/>
    <property type="evidence" value="ECO:0007669"/>
    <property type="project" value="UniProtKB-ARBA"/>
</dbReference>
<evidence type="ECO:0000259" key="5">
    <source>
        <dbReference type="Pfam" id="PF00171"/>
    </source>
</evidence>
<accession>A0A0H2RXD2</accession>
<dbReference type="EMBL" id="KQ085918">
    <property type="protein sequence ID" value="KLO16282.1"/>
    <property type="molecule type" value="Genomic_DNA"/>
</dbReference>
<dbReference type="InterPro" id="IPR016162">
    <property type="entry name" value="Ald_DH_N"/>
</dbReference>
<dbReference type="PROSITE" id="PS00687">
    <property type="entry name" value="ALDEHYDE_DEHYDR_GLU"/>
    <property type="match status" value="1"/>
</dbReference>
<dbReference type="Pfam" id="PF00171">
    <property type="entry name" value="Aldedh"/>
    <property type="match status" value="1"/>
</dbReference>
<dbReference type="FunFam" id="3.40.605.10:FF:000026">
    <property type="entry name" value="Aldehyde dehydrogenase, putative"/>
    <property type="match status" value="1"/>
</dbReference>
<keyword evidence="2 4" id="KW-0560">Oxidoreductase</keyword>
<feature type="domain" description="Aldehyde dehydrogenase" evidence="5">
    <location>
        <begin position="35"/>
        <end position="492"/>
    </location>
</feature>
<evidence type="ECO:0000313" key="6">
    <source>
        <dbReference type="EMBL" id="KLO16282.1"/>
    </source>
</evidence>
<dbReference type="AlphaFoldDB" id="A0A0H2RXD2"/>
<dbReference type="InParanoid" id="A0A0H2RXD2"/>
<dbReference type="FunCoup" id="A0A0H2RXD2">
    <property type="interactions" value="275"/>
</dbReference>
<evidence type="ECO:0000256" key="3">
    <source>
        <dbReference type="PROSITE-ProRule" id="PRU10007"/>
    </source>
</evidence>
<dbReference type="PROSITE" id="PS00070">
    <property type="entry name" value="ALDEHYDE_DEHYDR_CYS"/>
    <property type="match status" value="1"/>
</dbReference>
<dbReference type="CDD" id="cd07091">
    <property type="entry name" value="ALDH_F1-2_Ald2-like"/>
    <property type="match status" value="1"/>
</dbReference>
<dbReference type="InterPro" id="IPR016160">
    <property type="entry name" value="Ald_DH_CS_CYS"/>
</dbReference>
<dbReference type="InterPro" id="IPR016161">
    <property type="entry name" value="Ald_DH/histidinol_DH"/>
</dbReference>
<sequence length="500" mass="54296">MPSTFEYSFDTPSYKGKVALNTGLFIGGKFVDPVEGGTHDVINPTTGKLTTKISVATKPDIDTAVKAAQKAFNESWGLKVPGAQRGKLLMKLADLLEEHRSELAAIEALDNGKTWSWAYNVDVPGAFSCIRYYAGWADKNSGQVIETAETKFAYTRHEPIGVVGQIIPWNFPLLMLAWKLGPALATGNAIVLKPSEFTPLSALRVAELLNEAGFPPGVVNIVNGYGHTAGAAIAEHMDIDKVAFTGSTIVGRKIMEYAAKSNLKNVTLELGGKSPNIILDDADLDQAVAWAAHGVFWNHGQTCCAGTRIFVHEKIYDEFLERFTKKAQALKLGDPFAKETNQGPQVSKTQFDRIMGYIESGKQDGATVHLGGSPHGSEGYFISPTIFTNTKPNMKIVREEIFGPVGVVIKFSTEEEVIEQANDTHYGLAAAVFSKHIDRALKIAHKLNAGTCWVNCANTLDTQIPFGGYKQSGIGRELGEYALTNYTNVKAVHINLGMEI</sequence>
<dbReference type="InterPro" id="IPR016163">
    <property type="entry name" value="Ald_DH_C"/>
</dbReference>
<feature type="active site" evidence="3">
    <location>
        <position position="269"/>
    </location>
</feature>
<dbReference type="FunFam" id="3.40.309.10:FF:000001">
    <property type="entry name" value="Mitochondrial aldehyde dehydrogenase 2"/>
    <property type="match status" value="1"/>
</dbReference>
<dbReference type="FunFam" id="3.40.605.10:FF:000050">
    <property type="entry name" value="Aldehyde dehydrogenase, mitochondrial"/>
    <property type="match status" value="1"/>
</dbReference>
<dbReference type="InterPro" id="IPR015590">
    <property type="entry name" value="Aldehyde_DH_dom"/>
</dbReference>
<dbReference type="STRING" id="27342.A0A0H2RXD2"/>
<dbReference type="SUPFAM" id="SSF53720">
    <property type="entry name" value="ALDH-like"/>
    <property type="match status" value="1"/>
</dbReference>
<comment type="similarity">
    <text evidence="1 4">Belongs to the aldehyde dehydrogenase family.</text>
</comment>
<keyword evidence="7" id="KW-1185">Reference proteome</keyword>
<evidence type="ECO:0000256" key="2">
    <source>
        <dbReference type="ARBA" id="ARBA00023002"/>
    </source>
</evidence>
<dbReference type="Gene3D" id="3.40.309.10">
    <property type="entry name" value="Aldehyde Dehydrogenase, Chain A, domain 2"/>
    <property type="match status" value="1"/>
</dbReference>
<gene>
    <name evidence="6" type="ORF">SCHPADRAFT_938050</name>
</gene>
<evidence type="ECO:0000256" key="1">
    <source>
        <dbReference type="ARBA" id="ARBA00009986"/>
    </source>
</evidence>
<dbReference type="PANTHER" id="PTHR11699">
    <property type="entry name" value="ALDEHYDE DEHYDROGENASE-RELATED"/>
    <property type="match status" value="1"/>
</dbReference>
<protein>
    <submittedName>
        <fullName evidence="6">NAD-dependent aldehyde dehydrogenase</fullName>
    </submittedName>
</protein>